<keyword evidence="5" id="KW-0597">Phosphoprotein</keyword>
<dbReference type="Gramene" id="ESW23629">
    <property type="protein sequence ID" value="ESW23629"/>
    <property type="gene ID" value="PHAVU_004G063400g"/>
</dbReference>
<evidence type="ECO:0000256" key="10">
    <source>
        <dbReference type="SAM" id="Coils"/>
    </source>
</evidence>
<name>V7C0G3_PHAVU</name>
<keyword evidence="8" id="KW-0804">Transcription</keyword>
<comment type="subcellular location">
    <subcellularLocation>
        <location evidence="2">Cytoplasm</location>
    </subcellularLocation>
    <subcellularLocation>
        <location evidence="1">Nucleus</location>
    </subcellularLocation>
</comment>
<keyword evidence="3" id="KW-0963">Cytoplasm</keyword>
<organism evidence="12 13">
    <name type="scientific">Phaseolus vulgaris</name>
    <name type="common">Kidney bean</name>
    <name type="synonym">French bean</name>
    <dbReference type="NCBI Taxonomy" id="3885"/>
    <lineage>
        <taxon>Eukaryota</taxon>
        <taxon>Viridiplantae</taxon>
        <taxon>Streptophyta</taxon>
        <taxon>Embryophyta</taxon>
        <taxon>Tracheophyta</taxon>
        <taxon>Spermatophyta</taxon>
        <taxon>Magnoliopsida</taxon>
        <taxon>eudicotyledons</taxon>
        <taxon>Gunneridae</taxon>
        <taxon>Pentapetalae</taxon>
        <taxon>rosids</taxon>
        <taxon>fabids</taxon>
        <taxon>Fabales</taxon>
        <taxon>Fabaceae</taxon>
        <taxon>Papilionoideae</taxon>
        <taxon>50 kb inversion clade</taxon>
        <taxon>NPAAA clade</taxon>
        <taxon>indigoferoid/millettioid clade</taxon>
        <taxon>Phaseoleae</taxon>
        <taxon>Phaseolus</taxon>
    </lineage>
</organism>
<evidence type="ECO:0000256" key="3">
    <source>
        <dbReference type="ARBA" id="ARBA00022490"/>
    </source>
</evidence>
<proteinExistence type="predicted"/>
<dbReference type="InterPro" id="IPR028942">
    <property type="entry name" value="WHIM1_dom"/>
</dbReference>
<feature type="coiled-coil region" evidence="10">
    <location>
        <begin position="332"/>
        <end position="397"/>
    </location>
</feature>
<evidence type="ECO:0000313" key="12">
    <source>
        <dbReference type="EMBL" id="ESW23629.1"/>
    </source>
</evidence>
<dbReference type="GO" id="GO:0005737">
    <property type="term" value="C:cytoplasm"/>
    <property type="evidence" value="ECO:0007669"/>
    <property type="project" value="UniProtKB-SubCell"/>
</dbReference>
<evidence type="ECO:0000256" key="5">
    <source>
        <dbReference type="ARBA" id="ARBA00022553"/>
    </source>
</evidence>
<dbReference type="Pfam" id="PF10497">
    <property type="entry name" value="zf-4CXXC_R1"/>
    <property type="match status" value="1"/>
</dbReference>
<reference evidence="13" key="1">
    <citation type="journal article" date="2014" name="Nat. Genet.">
        <title>A reference genome for common bean and genome-wide analysis of dual domestications.</title>
        <authorList>
            <person name="Schmutz J."/>
            <person name="McClean P.E."/>
            <person name="Mamidi S."/>
            <person name="Wu G.A."/>
            <person name="Cannon S.B."/>
            <person name="Grimwood J."/>
            <person name="Jenkins J."/>
            <person name="Shu S."/>
            <person name="Song Q."/>
            <person name="Chavarro C."/>
            <person name="Torres-Torres M."/>
            <person name="Geffroy V."/>
            <person name="Moghaddam S.M."/>
            <person name="Gao D."/>
            <person name="Abernathy B."/>
            <person name="Barry K."/>
            <person name="Blair M."/>
            <person name="Brick M.A."/>
            <person name="Chovatia M."/>
            <person name="Gepts P."/>
            <person name="Goodstein D.M."/>
            <person name="Gonzales M."/>
            <person name="Hellsten U."/>
            <person name="Hyten D.L."/>
            <person name="Jia G."/>
            <person name="Kelly J.D."/>
            <person name="Kudrna D."/>
            <person name="Lee R."/>
            <person name="Richard M.M."/>
            <person name="Miklas P.N."/>
            <person name="Osorno J.M."/>
            <person name="Rodrigues J."/>
            <person name="Thareau V."/>
            <person name="Urrea C.A."/>
            <person name="Wang M."/>
            <person name="Yu Y."/>
            <person name="Zhang M."/>
            <person name="Wing R.A."/>
            <person name="Cregan P.B."/>
            <person name="Rokhsar D.S."/>
            <person name="Jackson S.A."/>
        </authorList>
    </citation>
    <scope>NUCLEOTIDE SEQUENCE [LARGE SCALE GENOMIC DNA]</scope>
    <source>
        <strain evidence="13">cv. G19833</strain>
    </source>
</reference>
<dbReference type="EMBL" id="CM002291">
    <property type="protein sequence ID" value="ESW23629.1"/>
    <property type="molecule type" value="Genomic_DNA"/>
</dbReference>
<dbReference type="GO" id="GO:0005634">
    <property type="term" value="C:nucleus"/>
    <property type="evidence" value="ECO:0007669"/>
    <property type="project" value="UniProtKB-SubCell"/>
</dbReference>
<dbReference type="Proteomes" id="UP000000226">
    <property type="component" value="Chromosome 4"/>
</dbReference>
<evidence type="ECO:0000256" key="2">
    <source>
        <dbReference type="ARBA" id="ARBA00004496"/>
    </source>
</evidence>
<sequence length="497" mass="56906">MDNRLFSTQNKNFEEGLASGEKLKRSNSCPVQIGTNGKFCHQCRQKKEDFAATCKNLKKGKPCPIKYCHKCLLTRYGENSEEVGHLAYWTCPKCRGFCNCSLCQKKRGEQPTGPLYRNAKESGFKSVAEMLAVKKASEEKELEVHLSGEFGKENCTDTNDTKVCNKEYDEGESKTIEKEILLPPGMELKKIFGIELPLKEVGNALQLLEFYKVFRKALDLKEGEAEAMLEELVCKQSMHGQNTLLVEFHIKVLELILNNSGNEDENNSWLKHLEDLIMKSYHILNDFPLDWLQEGISGYYKLDLSQKFKLMNFLCDEALNTEKLRSYIHEENSRHAKEVKEAKHKVAATKEKVKCLEKKLRSEKAKAVPSTVSPYPMEEHEALLSKIRIEVDEAHTEMLGLKGTTQKAKLGCDALRIKPEFVDNNGKTFWNFRSCSSECTVLLQEIKIQDEIAKAPEEKWYVYGPDKKEEVHKYISTRAKRLNRQKVSHELLSEASS</sequence>
<dbReference type="InterPro" id="IPR040221">
    <property type="entry name" value="CDCA7/CDA7L"/>
</dbReference>
<dbReference type="PANTHER" id="PTHR31169:SF8">
    <property type="entry name" value="ZINC-FINGER DOMAIN OF MONOAMINE-OXIDASE A REPRESSOR R1 PROTEIN"/>
    <property type="match status" value="1"/>
</dbReference>
<dbReference type="InterPro" id="IPR018501">
    <property type="entry name" value="DDT_dom"/>
</dbReference>
<evidence type="ECO:0000256" key="6">
    <source>
        <dbReference type="ARBA" id="ARBA00022843"/>
    </source>
</evidence>
<dbReference type="OrthoDB" id="1411616at2759"/>
<dbReference type="OMA" id="VNDEPMV"/>
<keyword evidence="10" id="KW-0175">Coiled coil</keyword>
<evidence type="ECO:0000256" key="1">
    <source>
        <dbReference type="ARBA" id="ARBA00004123"/>
    </source>
</evidence>
<feature type="domain" description="DDT" evidence="11">
    <location>
        <begin position="198"/>
        <end position="262"/>
    </location>
</feature>
<keyword evidence="13" id="KW-1185">Reference proteome</keyword>
<dbReference type="STRING" id="3885.V7C0G3"/>
<evidence type="ECO:0000256" key="7">
    <source>
        <dbReference type="ARBA" id="ARBA00023015"/>
    </source>
</evidence>
<protein>
    <recommendedName>
        <fullName evidence="11">DDT domain-containing protein</fullName>
    </recommendedName>
</protein>
<evidence type="ECO:0000313" key="13">
    <source>
        <dbReference type="Proteomes" id="UP000000226"/>
    </source>
</evidence>
<keyword evidence="6" id="KW-0832">Ubl conjugation</keyword>
<keyword evidence="7" id="KW-0805">Transcription regulation</keyword>
<dbReference type="PROSITE" id="PS50827">
    <property type="entry name" value="DDT"/>
    <property type="match status" value="1"/>
</dbReference>
<dbReference type="eggNOG" id="ENOG502QU1W">
    <property type="taxonomic scope" value="Eukaryota"/>
</dbReference>
<dbReference type="GO" id="GO:0006355">
    <property type="term" value="P:regulation of DNA-templated transcription"/>
    <property type="evidence" value="ECO:0007669"/>
    <property type="project" value="InterPro"/>
</dbReference>
<evidence type="ECO:0000256" key="9">
    <source>
        <dbReference type="ARBA" id="ARBA00023242"/>
    </source>
</evidence>
<dbReference type="AlphaFoldDB" id="V7C0G3"/>
<dbReference type="InterPro" id="IPR018866">
    <property type="entry name" value="Znf-4CXXC_R1"/>
</dbReference>
<gene>
    <name evidence="12" type="ORF">PHAVU_004G063400g</name>
</gene>
<keyword evidence="9" id="KW-0539">Nucleus</keyword>
<keyword evidence="4" id="KW-1017">Isopeptide bond</keyword>
<evidence type="ECO:0000259" key="11">
    <source>
        <dbReference type="PROSITE" id="PS50827"/>
    </source>
</evidence>
<accession>V7C0G3</accession>
<dbReference type="Pfam" id="PF02791">
    <property type="entry name" value="DDT"/>
    <property type="match status" value="1"/>
</dbReference>
<dbReference type="Pfam" id="PF15612">
    <property type="entry name" value="WHIM1"/>
    <property type="match status" value="1"/>
</dbReference>
<dbReference type="PANTHER" id="PTHR31169">
    <property type="entry name" value="OS05G0300700 PROTEIN"/>
    <property type="match status" value="1"/>
</dbReference>
<evidence type="ECO:0000256" key="8">
    <source>
        <dbReference type="ARBA" id="ARBA00023163"/>
    </source>
</evidence>
<evidence type="ECO:0000256" key="4">
    <source>
        <dbReference type="ARBA" id="ARBA00022499"/>
    </source>
</evidence>